<sequence>MTAVLVYKTSSPKAIDWYRDVVARDTVVRDKRRVYTDQLTSEFGEVGKRYEHDSEHIDHRPLMRNSSNQITGLMCRSGEKPPKGSGWRLDAQTGFWKPDLRTNKGKELEAELETLSGVNMLNELYEIGAAGMAFVPGRLYRPGVTFRDETGELFVYWGSKDCEDEMLAASAKVPDVEWAVVPLSEWHAWREQVEA</sequence>
<reference evidence="1 2" key="1">
    <citation type="submission" date="2019-03" db="EMBL/GenBank/DDBJ databases">
        <title>Genomic analyses of the natural microbiome of Caenorhabditis elegans.</title>
        <authorList>
            <person name="Samuel B."/>
        </authorList>
    </citation>
    <scope>NUCLEOTIDE SEQUENCE [LARGE SCALE GENOMIC DNA]</scope>
    <source>
        <strain evidence="1 2">JUb18</strain>
    </source>
</reference>
<proteinExistence type="predicted"/>
<comment type="caution">
    <text evidence="1">The sequence shown here is derived from an EMBL/GenBank/DDBJ whole genome shotgun (WGS) entry which is preliminary data.</text>
</comment>
<dbReference type="EMBL" id="SNYA01000004">
    <property type="protein sequence ID" value="TDP92368.1"/>
    <property type="molecule type" value="Genomic_DNA"/>
</dbReference>
<dbReference type="AlphaFoldDB" id="A0A4V3CY13"/>
<evidence type="ECO:0000313" key="2">
    <source>
        <dbReference type="Proteomes" id="UP000295601"/>
    </source>
</evidence>
<name>A0A4V3CY13_9MICO</name>
<keyword evidence="2" id="KW-1185">Reference proteome</keyword>
<gene>
    <name evidence="1" type="ORF">EDF62_1574</name>
</gene>
<protein>
    <submittedName>
        <fullName evidence="1">Uncharacterized protein</fullName>
    </submittedName>
</protein>
<organism evidence="1 2">
    <name type="scientific">Leucobacter luti</name>
    <dbReference type="NCBI Taxonomy" id="340320"/>
    <lineage>
        <taxon>Bacteria</taxon>
        <taxon>Bacillati</taxon>
        <taxon>Actinomycetota</taxon>
        <taxon>Actinomycetes</taxon>
        <taxon>Micrococcales</taxon>
        <taxon>Microbacteriaceae</taxon>
        <taxon>Leucobacter</taxon>
    </lineage>
</organism>
<accession>A0A4V3CY13</accession>
<dbReference type="Proteomes" id="UP000295601">
    <property type="component" value="Unassembled WGS sequence"/>
</dbReference>
<evidence type="ECO:0000313" key="1">
    <source>
        <dbReference type="EMBL" id="TDP92368.1"/>
    </source>
</evidence>
<dbReference type="RefSeq" id="WP_208107887.1">
    <property type="nucleotide sequence ID" value="NZ_SNYA01000004.1"/>
</dbReference>